<dbReference type="RefSeq" id="WP_004082007.1">
    <property type="nucleotide sequence ID" value="NZ_VIRB01000151.1"/>
</dbReference>
<accession>A0A9X5CCC0</accession>
<proteinExistence type="predicted"/>
<evidence type="ECO:0000259" key="1">
    <source>
        <dbReference type="Pfam" id="PF08281"/>
    </source>
</evidence>
<dbReference type="SUPFAM" id="SSF88659">
    <property type="entry name" value="Sigma3 and sigma4 domains of RNA polymerase sigma factors"/>
    <property type="match status" value="1"/>
</dbReference>
<dbReference type="AlphaFoldDB" id="A0A9X5CCC0"/>
<dbReference type="Proteomes" id="UP000474104">
    <property type="component" value="Unassembled WGS sequence"/>
</dbReference>
<dbReference type="InterPro" id="IPR036388">
    <property type="entry name" value="WH-like_DNA-bd_sf"/>
</dbReference>
<sequence>MAYNKAREEHKWKQWKEQEEKTLRTLGMDEKSIQELRESDWKDFKAERCYQDHRRLFPKDQDWESTVLDEQEINTIPLLLDSIDDEHLFHILFETDRRTLQILLMKMMGFSVAEIAEQLKISEYAIYNRIKRLKKKIEKNL</sequence>
<evidence type="ECO:0000313" key="3">
    <source>
        <dbReference type="Proteomes" id="UP000474104"/>
    </source>
</evidence>
<dbReference type="Gene3D" id="1.10.10.10">
    <property type="entry name" value="Winged helix-like DNA-binding domain superfamily/Winged helix DNA-binding domain"/>
    <property type="match status" value="1"/>
</dbReference>
<dbReference type="InterPro" id="IPR013324">
    <property type="entry name" value="RNA_pol_sigma_r3/r4-like"/>
</dbReference>
<organism evidence="2 3">
    <name type="scientific">Schaedlerella arabinosiphila</name>
    <dbReference type="NCBI Taxonomy" id="2044587"/>
    <lineage>
        <taxon>Bacteria</taxon>
        <taxon>Bacillati</taxon>
        <taxon>Bacillota</taxon>
        <taxon>Clostridia</taxon>
        <taxon>Lachnospirales</taxon>
        <taxon>Lachnospiraceae</taxon>
        <taxon>Schaedlerella</taxon>
    </lineage>
</organism>
<name>A0A9X5CCC0_9FIRM</name>
<feature type="domain" description="RNA polymerase sigma factor 70 region 4 type 2" evidence="1">
    <location>
        <begin position="101"/>
        <end position="137"/>
    </location>
</feature>
<dbReference type="InterPro" id="IPR013249">
    <property type="entry name" value="RNA_pol_sigma70_r4_t2"/>
</dbReference>
<dbReference type="EMBL" id="VIRB01000151">
    <property type="protein sequence ID" value="NDO72075.1"/>
    <property type="molecule type" value="Genomic_DNA"/>
</dbReference>
<dbReference type="OrthoDB" id="9789193at2"/>
<dbReference type="Pfam" id="PF08281">
    <property type="entry name" value="Sigma70_r4_2"/>
    <property type="match status" value="1"/>
</dbReference>
<protein>
    <submittedName>
        <fullName evidence="2">Sigma-70 family RNA polymerase sigma factor</fullName>
    </submittedName>
</protein>
<evidence type="ECO:0000313" key="2">
    <source>
        <dbReference type="EMBL" id="NDO72075.1"/>
    </source>
</evidence>
<reference evidence="2 3" key="1">
    <citation type="submission" date="2019-07" db="EMBL/GenBank/DDBJ databases">
        <title>Draft genome sequences of 15 bacterial species constituting the stable defined intestinal microbiota of the GM15 gnotobiotic mouse model.</title>
        <authorList>
            <person name="Elie C."/>
            <person name="Mathieu A."/>
            <person name="Saliou A."/>
            <person name="Darnaud M."/>
            <person name="Leulier F."/>
            <person name="Tamellini A."/>
        </authorList>
    </citation>
    <scope>NUCLEOTIDE SEQUENCE [LARGE SCALE GENOMIC DNA]</scope>
    <source>
        <strain evidence="3">ASF 502</strain>
    </source>
</reference>
<comment type="caution">
    <text evidence="2">The sequence shown here is derived from an EMBL/GenBank/DDBJ whole genome shotgun (WGS) entry which is preliminary data.</text>
</comment>
<gene>
    <name evidence="2" type="ORF">FMM80_26915</name>
</gene>